<dbReference type="Gene3D" id="1.20.58.1120">
    <property type="match status" value="1"/>
</dbReference>
<dbReference type="FunFam" id="1.10.8.720:FF:000001">
    <property type="entry name" value="dynein heavy chain 7, axonemal"/>
    <property type="match status" value="1"/>
</dbReference>
<evidence type="ECO:0000313" key="19">
    <source>
        <dbReference type="EMBL" id="SSX24071.1"/>
    </source>
</evidence>
<dbReference type="FunFam" id="3.40.50.300:FF:000362">
    <property type="entry name" value="Dynein, axonemal, heavy chain 6"/>
    <property type="match status" value="1"/>
</dbReference>
<dbReference type="Pfam" id="PF03028">
    <property type="entry name" value="Dynein_heavy"/>
    <property type="match status" value="1"/>
</dbReference>
<evidence type="ECO:0000256" key="4">
    <source>
        <dbReference type="ARBA" id="ARBA00022490"/>
    </source>
</evidence>
<dbReference type="Gene3D" id="6.10.140.1060">
    <property type="match status" value="1"/>
</dbReference>
<dbReference type="Gene3D" id="3.10.490.20">
    <property type="match status" value="1"/>
</dbReference>
<dbReference type="InterPro" id="IPR026983">
    <property type="entry name" value="DHC"/>
</dbReference>
<dbReference type="InterPro" id="IPR004273">
    <property type="entry name" value="Dynein_heavy_D6_P-loop"/>
</dbReference>
<keyword evidence="12" id="KW-0969">Cilium</keyword>
<dbReference type="Pfam" id="PF18198">
    <property type="entry name" value="AAA_lid_11"/>
    <property type="match status" value="1"/>
</dbReference>
<evidence type="ECO:0000256" key="11">
    <source>
        <dbReference type="ARBA" id="ARBA00023054"/>
    </source>
</evidence>
<dbReference type="InterPro" id="IPR035706">
    <property type="entry name" value="AAA_9"/>
</dbReference>
<keyword evidence="6" id="KW-0677">Repeat</keyword>
<dbReference type="Pfam" id="PF12777">
    <property type="entry name" value="MT"/>
    <property type="match status" value="1"/>
</dbReference>
<dbReference type="InterPro" id="IPR013602">
    <property type="entry name" value="Dynein_heavy_linker"/>
</dbReference>
<dbReference type="PANTHER" id="PTHR22878:SF70">
    <property type="entry name" value="DYNEIN HEAVY CHAIN 2, AXONEMAL"/>
    <property type="match status" value="1"/>
</dbReference>
<dbReference type="Gene3D" id="1.10.472.130">
    <property type="match status" value="1"/>
</dbReference>
<sequence length="3835" mass="442536">MSKRLAKLYRPCDKLDKYDNEPYMKNPLLHIRLSEIRQRRHYSYLQKKAVEEKVKSCKKPMSVDTDDDDLIPRPQEYYIRKLRMYASKAPIPKMLKRTENKIINFTPKRLRTKYPVTVNTFMKDVHEDFDRIMKAYSLQKILRPGPDDFVPPRVDFRFQRSGRTSNYQNYLKNRDKIRRILVIPHPFIRCIVNYSATDFPTYLVELDKYRTPGGEISIYDLKDHMKRDLRSNSAFLQKIWYPKIVKIIHKHYRKRTIPLKMWERALNCASGLINRQLNEMKIRTIDHLNHVILDRERMPFIKTIACMEGGLILAPSINEIILIFQEFIDDILAVGDHMDPITYSFEETARATMRGVLWKITIGDIYRQDALQRVKMSLIKAYECTTNYLASFQSDFFKLYSPVTETKLDIFLQEPHAFEERLGKIEEFKIYLDKIKRLVSREFFDIAIVNQSEAIKSLENIAQGLVDKIVDKLVEGHRQENLAICKEFETIKNKALAIPKSTEQLTENGEYMMYVKNTYIDILGERIQKSLQVMGILVELRELPQDLLDLQVRTVNWMHNIESAFETNSQNYEQYKFQFEEKLQEVIRSLSDKIDELIPHLVVINDMCEVEKLSDYHTILENFLEQIVVLDDYVTWTNKEELLFKFPKSMYPTLESIKTLCMRWLRHYYVWMDGPFEYLEPEIVSSTTDEFNREFQKTQKYYRAQIKADQLKDSVCKFKGQMEDPDPDKHPVPLKLCTRMTSWIKEFRMGVYVVNIMCNPALRDRHWDEMSDIAGFDVAPNAGTTLRKILNFKIEHILDKFEIISISANKELQLQQNLAAMIHEWETVQFTFSTYKDTNINILTSLDDIQCILDDHIVKTLAMRGSAFVKPCEDEVKAWYAKLTRINKTLEQWGRVQATWLYLLPIFSSADIVAQMPEEGELFVKVDAIYKQYMEFVVHQPLVVETAATLGLLEAMQDANAMLEDITNGVNAYLEKKRLYFPRFFFLSNDEMLEILSETKDPLRVQPHLSKCFEGINRLHFDLNLVIHSMMSVENEEVKFLNKISTEAARGSVEKWLLRVQEEMLLAIRHQINQSYSAYFKKSRSEWVLDWPGMIILCVSQIFWAAEMHSCFLFKNPKLILNFFDQVNEDLNEIVTLIRSKDITNLQRITIKALIVIDVHAKDVVEELIQMKVNSEQDFRWLSQLRYYFEGGNVVVKIINAAVKFACEYLGNSDRLVITPLTDRCYRTLMGAYQLHLNGAPEGPAGTGKTETTKDLAKALAVQCKVFNCSDGLDYKAMGKFFKGLASCGAWACFDEFNRIELEVLSVVAQQILSIIQAVRAKSKKFLFEGTEIELNPACYVCITMNPGYAGRSELPDNLKVLFRTVAMMIPDYAMIGEISLYSFGFVNARSLSVKIVTTYRLCSEQLSSQNHYDYGMRAVKTVLQACGNLKKTYPDEDEEILLLRSLIDVNLPKFLSFDVPLFNGIISDLFPGVSLPKPDYGLLTDTFNKVCKELCLQPLESFLIKVIQTFEMMIVRHGFMMVGEPYAGKSSTLKVLARCMELLKDKGINDYFQKVYIGIVNPKAVTLGQLYGAFDPVSYEWTDGIASRIFRSFAVDTTPCLSRCGMIYMEPVTLGWEAFALTWCDRQDPAWMDGYKDYVMDLLRWIVPGCILFVKKNCKQLLYPGDTKLLMTTLSILEMLMADACEENPEDYQKYVSSWYQNALLMAAVWGIGGILDYESRIKFDDYYREVWKGTDDANPFPDKHGKVDALVPPEGIVFDYYYVFKQKGIWKYWPDFVRLQKPESGVSVQIPTIDTARYMYMLDLHIKHRQPMLLVGPTGTGKSFYIQNYLVKLDPEEFIPTFITFTTQITAEQTQELVITKLHKHKRGLYGPPKGKKCVLFIDDMNMPAKEVYGAQPPIELVRQYFDHKTWYDATDATPIHVFDILIIAACGLVGGSRQDVYARFLCHFNIFSINNFSDETMHRIFSAVLLDGYKRSGHSSDVITNCNQIVNATLETYKFACDNLRPTPAKSHYVFNLRDVARVVMGCCLLKKESVESKKIFSRIWFHEIMRVFFDRLVNDVDRKLVFTKLADCIKDVFKDRIEDLFENYLDDKGFIDREKLNNLFFGSYFHMDIDFEERKYEEILDIRAFRDLAYKNLEEYNATTRMKMNIVFFQYALMHLNRVCRIMTIPGGSALLVGVGGSGRQSLTRLAANICNQQFFQPDITKNYGMNEWRDDLKKLLRIAGGLGRDSVFLFTEAQIKLEGFLQDIDCLLNLGEVPNIFAIDEKQEVLELVRLAAQGGNRNLDISPLQVFQYFISRCKQKLHIVLCFSPIGSGFRTWTRLYPSLVNCCTIDWFEPWPEDSLEMVAERYMQNLNVPQDINKAVVRACKYFHVEAINMREEFLASTGRIIYITSASYLELIKSYTKLIKIKQDETMASKMRYIIGLDKLQEATEAVAVMQKELNELQPTLLIMAENSRKMTEQIEKESIDAAAATEQVKKDEVVANIQAAEAQVLKADCEADLAVAIPILEDAIEALNTLKPADITLVKSMKNPPSAVKLVMAAVVVMKGIPPDRINDAATGRKILDYWGPSKRILGDMAFLQTLKEYDKDNINADIMKRIRKEFIPHPDFKPEVVAKASSAAEGLCKWVIAMDKYDKIAKEVAPKKLKLEVAEREYADTMRILNEKRSLALALEARVRELNINLAEANVKKKKVEDEVEACRNKLIRAETLISGLAGEKIRWIAAAEHLQEAYDSLAGDILLSCGIIAYLAPLTSYYRNKTVQNWFNNCKKENIPCTPEYSLSYVLGSDITTQHWNICGLPRDNFSAENAIIMQNSQRYSLFIDPQGQANKWIKTMERNNQIRVLKFSQSDYMKKLEQCIEFGYAALIENVFEDIDVSLDTLLARNTFQIGGHESISLGDNVIPMSPKFRLYFTSNLRNPHYLPEIFNKLTIVNFALTIEALEDQLLGIVVAKERPDLQELRQNLIVESAKNKATLKNVEDNILKTLSESKGDILEDETAIKMLDDSKILSIEIKNKQADAKVTEEKIESFRLSYKPVASHSSVLYYCITDLPNIDPMYQFSLAWFINLYVYSIEHANKSKDLHKRLKFLMDAITCNLYNNICRSLFEKDKLLFSFILTSKVMLANNQIDQNEFQFLISGGEQREVTRPNPAPDWIIEKMWDDINRLEQLSVFTGFVENFVSNLASWKRYFDYSDPQCETIPSPWAESTNAFEKMIILHAIRPDKVAAAITLFVAKELGEHYVMPPQFDIAKSYEDSNCLSPLIFILSPGADPMSSLLLFAERMGFDETFQAISLGQGQGPIAQSMIEKAQRDGTWICLQNCHLATSWMPTLEYIWENMDMLNTEATFRLWLTSYPWDKFPTAILQNGIKMTNEPPTGLRQNLLRSYTSEPMSDEKFYTGCPGKDRAFTKLLYGICFFHAIVLERRKFGSLGWNIPYGFNESDFQISVQQLQIFLNIYEEVPYMAISYLTGECNYGGRVTDAWDRRLICTILDDYVNEKIVNDFSYKFSSDVSFGIPRKTEWREVVKFIEENVPILPSPKIYGLHPNAGIMRDLNTSNLLLESMMLTQGKQSAGIDADAEKNLLITSMNTVLVQEMERFNRLLFELKTTCVDVQKAIKGLLVMTPELEDTCNSIIFKKIPTRWMKKSYPSLKPVASYIQDFLERLRFLQEWSDIGKPAAFWISGFYFTQAFLTGAMQNYARQYRIPIDTLTFDFVVKRETNSKKSADIGVYVYGLFVDGARWLVERGCLDEQLPKVLLDVMPLIHFKPVLNTELEEAGRYKCPVYKTLERRGELSTTGHSTNYVLPILLAIGNYNVKHWIKRSVALASP</sequence>
<dbReference type="Gene3D" id="1.20.1270.280">
    <property type="match status" value="1"/>
</dbReference>
<dbReference type="InterPro" id="IPR042228">
    <property type="entry name" value="Dynein_linker_3"/>
</dbReference>
<evidence type="ECO:0000256" key="5">
    <source>
        <dbReference type="ARBA" id="ARBA00022701"/>
    </source>
</evidence>
<dbReference type="Pfam" id="PF17857">
    <property type="entry name" value="AAA_lid_1"/>
    <property type="match status" value="1"/>
</dbReference>
<dbReference type="Pfam" id="PF12775">
    <property type="entry name" value="AAA_7"/>
    <property type="match status" value="1"/>
</dbReference>
<evidence type="ECO:0000256" key="8">
    <source>
        <dbReference type="ARBA" id="ARBA00022840"/>
    </source>
</evidence>
<dbReference type="FunFam" id="3.40.50.300:FF:002141">
    <property type="entry name" value="Dynein heavy chain"/>
    <property type="match status" value="1"/>
</dbReference>
<dbReference type="Pfam" id="PF12774">
    <property type="entry name" value="AAA_6"/>
    <property type="match status" value="1"/>
</dbReference>
<dbReference type="InterPro" id="IPR041658">
    <property type="entry name" value="AAA_lid_11"/>
</dbReference>
<evidence type="ECO:0000256" key="3">
    <source>
        <dbReference type="ARBA" id="ARBA00008887"/>
    </source>
</evidence>
<evidence type="ECO:0000256" key="12">
    <source>
        <dbReference type="ARBA" id="ARBA00023069"/>
    </source>
</evidence>
<dbReference type="GO" id="GO:0005874">
    <property type="term" value="C:microtubule"/>
    <property type="evidence" value="ECO:0007669"/>
    <property type="project" value="UniProtKB-KW"/>
</dbReference>
<dbReference type="InterPro" id="IPR041228">
    <property type="entry name" value="Dynein_C"/>
</dbReference>
<dbReference type="GO" id="GO:0005524">
    <property type="term" value="F:ATP binding"/>
    <property type="evidence" value="ECO:0007669"/>
    <property type="project" value="UniProtKB-KW"/>
</dbReference>
<dbReference type="GO" id="GO:0051959">
    <property type="term" value="F:dynein light intermediate chain binding"/>
    <property type="evidence" value="ECO:0007669"/>
    <property type="project" value="InterPro"/>
</dbReference>
<dbReference type="InterPro" id="IPR024317">
    <property type="entry name" value="Dynein_heavy_chain_D4_dom"/>
</dbReference>
<keyword evidence="8" id="KW-0067">ATP-binding</keyword>
<feature type="coiled-coil region" evidence="16">
    <location>
        <begin position="2669"/>
        <end position="2717"/>
    </location>
</feature>
<dbReference type="FunFam" id="1.20.140.100:FF:000004">
    <property type="entry name" value="Dynein axonemal heavy chain 6"/>
    <property type="match status" value="1"/>
</dbReference>
<dbReference type="Gene3D" id="1.20.920.30">
    <property type="match status" value="1"/>
</dbReference>
<gene>
    <name evidence="18" type="primary">CSON010244</name>
</gene>
<dbReference type="Gene3D" id="1.10.8.1220">
    <property type="match status" value="1"/>
</dbReference>
<dbReference type="InterPro" id="IPR043160">
    <property type="entry name" value="Dynein_C_barrel"/>
</dbReference>
<dbReference type="Gene3D" id="1.20.140.100">
    <property type="entry name" value="Dynein heavy chain, N-terminal domain 2"/>
    <property type="match status" value="1"/>
</dbReference>
<proteinExistence type="inferred from homology"/>
<evidence type="ECO:0000256" key="9">
    <source>
        <dbReference type="ARBA" id="ARBA00022846"/>
    </source>
</evidence>
<organism evidence="18">
    <name type="scientific">Culicoides sonorensis</name>
    <name type="common">Biting midge</name>
    <dbReference type="NCBI Taxonomy" id="179676"/>
    <lineage>
        <taxon>Eukaryota</taxon>
        <taxon>Metazoa</taxon>
        <taxon>Ecdysozoa</taxon>
        <taxon>Arthropoda</taxon>
        <taxon>Hexapoda</taxon>
        <taxon>Insecta</taxon>
        <taxon>Pterygota</taxon>
        <taxon>Neoptera</taxon>
        <taxon>Endopterygota</taxon>
        <taxon>Diptera</taxon>
        <taxon>Nematocera</taxon>
        <taxon>Chironomoidea</taxon>
        <taxon>Ceratopogonidae</taxon>
        <taxon>Ceratopogoninae</taxon>
        <taxon>Culicoides</taxon>
        <taxon>Monoculicoides</taxon>
    </lineage>
</organism>
<evidence type="ECO:0000256" key="1">
    <source>
        <dbReference type="ARBA" id="ARBA00004230"/>
    </source>
</evidence>
<dbReference type="FunFam" id="1.10.8.710:FF:000004">
    <property type="entry name" value="Dynein axonemal heavy chain 6"/>
    <property type="match status" value="1"/>
</dbReference>
<feature type="domain" description="AAA+ ATPase" evidence="17">
    <location>
        <begin position="1810"/>
        <end position="1957"/>
    </location>
</feature>
<evidence type="ECO:0000256" key="7">
    <source>
        <dbReference type="ARBA" id="ARBA00022741"/>
    </source>
</evidence>
<accession>A0A336KFQ7</accession>
<evidence type="ECO:0000256" key="13">
    <source>
        <dbReference type="ARBA" id="ARBA00023175"/>
    </source>
</evidence>
<evidence type="ECO:0000256" key="6">
    <source>
        <dbReference type="ARBA" id="ARBA00022737"/>
    </source>
</evidence>
<dbReference type="FunFam" id="3.40.50.300:FF:001145">
    <property type="entry name" value="Putative dynein heavy chain"/>
    <property type="match status" value="1"/>
</dbReference>
<dbReference type="VEuPathDB" id="VectorBase:CSON010244"/>
<dbReference type="GO" id="GO:0045505">
    <property type="term" value="F:dynein intermediate chain binding"/>
    <property type="evidence" value="ECO:0007669"/>
    <property type="project" value="InterPro"/>
</dbReference>
<dbReference type="Pfam" id="PF08393">
    <property type="entry name" value="DHC_N2"/>
    <property type="match status" value="1"/>
</dbReference>
<dbReference type="FunFam" id="1.20.920.30:FF:000002">
    <property type="entry name" value="Dynein axonemal heavy chain 3"/>
    <property type="match status" value="1"/>
</dbReference>
<dbReference type="EMBL" id="UFQS01000412">
    <property type="protein sequence ID" value="SSX03706.1"/>
    <property type="molecule type" value="Genomic_DNA"/>
</dbReference>
<dbReference type="Pfam" id="PF12780">
    <property type="entry name" value="AAA_8"/>
    <property type="match status" value="1"/>
</dbReference>
<dbReference type="SMART" id="SM00382">
    <property type="entry name" value="AAA"/>
    <property type="match status" value="2"/>
</dbReference>
<evidence type="ECO:0000256" key="14">
    <source>
        <dbReference type="ARBA" id="ARBA00023212"/>
    </source>
</evidence>
<dbReference type="Gene3D" id="3.40.50.300">
    <property type="entry name" value="P-loop containing nucleotide triphosphate hydrolases"/>
    <property type="match status" value="5"/>
</dbReference>
<dbReference type="OMA" id="CIEWQRY"/>
<dbReference type="Pfam" id="PF18199">
    <property type="entry name" value="Dynein_C"/>
    <property type="match status" value="1"/>
</dbReference>
<dbReference type="GO" id="GO:0008569">
    <property type="term" value="F:minus-end-directed microtubule motor activity"/>
    <property type="evidence" value="ECO:0007669"/>
    <property type="project" value="InterPro"/>
</dbReference>
<dbReference type="Pfam" id="PF12781">
    <property type="entry name" value="AAA_9"/>
    <property type="match status" value="1"/>
</dbReference>
<name>A0A336KFQ7_CULSO</name>
<dbReference type="FunFam" id="3.20.180.20:FF:000003">
    <property type="entry name" value="Dynein heavy chain 12, axonemal"/>
    <property type="match status" value="1"/>
</dbReference>
<dbReference type="FunFam" id="3.10.490.20:FF:000009">
    <property type="entry name" value="Dynein heavy chain 4"/>
    <property type="match status" value="1"/>
</dbReference>
<dbReference type="Pfam" id="PF17852">
    <property type="entry name" value="Dynein_AAA_lid"/>
    <property type="match status" value="1"/>
</dbReference>
<dbReference type="GO" id="GO:0007018">
    <property type="term" value="P:microtubule-based movement"/>
    <property type="evidence" value="ECO:0007669"/>
    <property type="project" value="InterPro"/>
</dbReference>
<evidence type="ECO:0000259" key="17">
    <source>
        <dbReference type="SMART" id="SM00382"/>
    </source>
</evidence>
<dbReference type="InterPro" id="IPR043157">
    <property type="entry name" value="Dynein_AAA1S"/>
</dbReference>
<keyword evidence="4" id="KW-0963">Cytoplasm</keyword>
<dbReference type="InterPro" id="IPR024743">
    <property type="entry name" value="Dynein_HC_stalk"/>
</dbReference>
<reference evidence="19" key="2">
    <citation type="submission" date="2018-07" db="EMBL/GenBank/DDBJ databases">
        <authorList>
            <person name="Quirk P.G."/>
            <person name="Krulwich T.A."/>
        </authorList>
    </citation>
    <scope>NUCLEOTIDE SEQUENCE</scope>
</reference>
<dbReference type="GO" id="GO:0031514">
    <property type="term" value="C:motile cilium"/>
    <property type="evidence" value="ECO:0007669"/>
    <property type="project" value="UniProtKB-SubCell"/>
</dbReference>
<dbReference type="PANTHER" id="PTHR22878">
    <property type="entry name" value="DYNEIN HEAVY CHAIN 6, AXONEMAL-LIKE-RELATED"/>
    <property type="match status" value="1"/>
</dbReference>
<protein>
    <submittedName>
        <fullName evidence="18">CSON010244 protein</fullName>
    </submittedName>
</protein>
<comment type="subcellular location">
    <subcellularLocation>
        <location evidence="1">Cell projection</location>
        <location evidence="1">Cilium</location>
        <location evidence="1">Flagellum</location>
    </subcellularLocation>
    <subcellularLocation>
        <location evidence="2">Cytoplasm</location>
        <location evidence="2">Cytoskeleton</location>
        <location evidence="2">Cilium axoneme</location>
    </subcellularLocation>
</comment>
<keyword evidence="13" id="KW-0505">Motor protein</keyword>
<dbReference type="InterPro" id="IPR027417">
    <property type="entry name" value="P-loop_NTPase"/>
</dbReference>
<dbReference type="Gene3D" id="1.20.920.20">
    <property type="match status" value="1"/>
</dbReference>
<dbReference type="EMBL" id="UFQT01000412">
    <property type="protein sequence ID" value="SSX24071.1"/>
    <property type="molecule type" value="Genomic_DNA"/>
</dbReference>
<evidence type="ECO:0000256" key="16">
    <source>
        <dbReference type="SAM" id="Coils"/>
    </source>
</evidence>
<keyword evidence="7" id="KW-0547">Nucleotide-binding</keyword>
<keyword evidence="9" id="KW-0282">Flagellum</keyword>
<dbReference type="FunFam" id="1.20.58.1120:FF:000001">
    <property type="entry name" value="dynein heavy chain 2, axonemal"/>
    <property type="match status" value="1"/>
</dbReference>
<dbReference type="InterPro" id="IPR041466">
    <property type="entry name" value="Dynein_AAA5_ext"/>
</dbReference>
<dbReference type="FunFam" id="3.40.50.300:FF:000044">
    <property type="entry name" value="Dynein heavy chain 5, axonemal"/>
    <property type="match status" value="1"/>
</dbReference>
<dbReference type="Gene3D" id="1.10.8.720">
    <property type="entry name" value="Region D6 of dynein motor"/>
    <property type="match status" value="1"/>
</dbReference>
<keyword evidence="11 16" id="KW-0175">Coiled coil</keyword>
<keyword evidence="14" id="KW-0206">Cytoskeleton</keyword>
<keyword evidence="5" id="KW-0493">Microtubule</keyword>
<dbReference type="InterPro" id="IPR003593">
    <property type="entry name" value="AAA+_ATPase"/>
</dbReference>
<evidence type="ECO:0000256" key="2">
    <source>
        <dbReference type="ARBA" id="ARBA00004430"/>
    </source>
</evidence>
<evidence type="ECO:0000256" key="10">
    <source>
        <dbReference type="ARBA" id="ARBA00023017"/>
    </source>
</evidence>
<dbReference type="FunFam" id="1.20.920.20:FF:000006">
    <property type="entry name" value="Dynein, axonemal, heavy chain 6"/>
    <property type="match status" value="1"/>
</dbReference>
<dbReference type="FunFam" id="1.10.287.2620:FF:000002">
    <property type="entry name" value="Dynein heavy chain 2, axonemal"/>
    <property type="match status" value="1"/>
</dbReference>
<keyword evidence="10" id="KW-0243">Dynein</keyword>
<dbReference type="SUPFAM" id="SSF52540">
    <property type="entry name" value="P-loop containing nucleoside triphosphate hydrolases"/>
    <property type="match status" value="4"/>
</dbReference>
<dbReference type="GO" id="GO:0005858">
    <property type="term" value="C:axonemal dynein complex"/>
    <property type="evidence" value="ECO:0007669"/>
    <property type="project" value="UniProtKB-ARBA"/>
</dbReference>
<dbReference type="InterPro" id="IPR042222">
    <property type="entry name" value="Dynein_2_N"/>
</dbReference>
<reference evidence="18" key="1">
    <citation type="submission" date="2018-04" db="EMBL/GenBank/DDBJ databases">
        <authorList>
            <person name="Go L.Y."/>
            <person name="Mitchell J.A."/>
        </authorList>
    </citation>
    <scope>NUCLEOTIDE SEQUENCE</scope>
    <source>
        <tissue evidence="18">Whole organism</tissue>
    </source>
</reference>
<dbReference type="InterPro" id="IPR035699">
    <property type="entry name" value="AAA_6"/>
</dbReference>
<feature type="domain" description="AAA+ ATPase" evidence="17">
    <location>
        <begin position="1235"/>
        <end position="1374"/>
    </location>
</feature>
<dbReference type="Gene3D" id="3.20.180.20">
    <property type="entry name" value="Dynein heavy chain, N-terminal domain 2"/>
    <property type="match status" value="1"/>
</dbReference>
<dbReference type="InterPro" id="IPR042219">
    <property type="entry name" value="AAA_lid_11_sf"/>
</dbReference>
<dbReference type="Gene3D" id="1.10.287.2620">
    <property type="match status" value="1"/>
</dbReference>
<evidence type="ECO:0000313" key="18">
    <source>
        <dbReference type="EMBL" id="SSX03706.1"/>
    </source>
</evidence>
<dbReference type="FunFam" id="1.10.8.1220:FF:000001">
    <property type="entry name" value="Dynein axonemal heavy chain 5"/>
    <property type="match status" value="1"/>
</dbReference>
<dbReference type="InterPro" id="IPR041589">
    <property type="entry name" value="DNAH3_AAA_lid_1"/>
</dbReference>
<keyword evidence="15" id="KW-0966">Cell projection</keyword>
<evidence type="ECO:0000256" key="15">
    <source>
        <dbReference type="ARBA" id="ARBA00023273"/>
    </source>
</evidence>
<comment type="similarity">
    <text evidence="3">Belongs to the dynein heavy chain family.</text>
</comment>
<dbReference type="Gene3D" id="1.10.8.710">
    <property type="match status" value="1"/>
</dbReference>